<accession>A0A085LKS1</accession>
<dbReference type="EMBL" id="KL363461">
    <property type="protein sequence ID" value="KFD45567.1"/>
    <property type="molecule type" value="Genomic_DNA"/>
</dbReference>
<keyword evidence="2" id="KW-1185">Reference proteome</keyword>
<name>A0A085LKS1_9BILA</name>
<evidence type="ECO:0000313" key="2">
    <source>
        <dbReference type="Proteomes" id="UP000030764"/>
    </source>
</evidence>
<proteinExistence type="predicted"/>
<sequence length="83" mass="9080">MTVNSFRFSPATVFSESLESPSVRLSLGRCADSGRSKMSFRGWFKDVPSFCLDNTKKCCCTTILGTQTAGLNSVVPYDQLGFP</sequence>
<evidence type="ECO:0000313" key="1">
    <source>
        <dbReference type="EMBL" id="KFD45567.1"/>
    </source>
</evidence>
<protein>
    <submittedName>
        <fullName evidence="1">Uncharacterized protein</fullName>
    </submittedName>
</protein>
<dbReference type="Proteomes" id="UP000030764">
    <property type="component" value="Unassembled WGS sequence"/>
</dbReference>
<reference evidence="1 2" key="1">
    <citation type="journal article" date="2014" name="Nat. Genet.">
        <title>Genome and transcriptome of the porcine whipworm Trichuris suis.</title>
        <authorList>
            <person name="Jex A.R."/>
            <person name="Nejsum P."/>
            <person name="Schwarz E.M."/>
            <person name="Hu L."/>
            <person name="Young N.D."/>
            <person name="Hall R.S."/>
            <person name="Korhonen P.K."/>
            <person name="Liao S."/>
            <person name="Thamsborg S."/>
            <person name="Xia J."/>
            <person name="Xu P."/>
            <person name="Wang S."/>
            <person name="Scheerlinck J.P."/>
            <person name="Hofmann A."/>
            <person name="Sternberg P.W."/>
            <person name="Wang J."/>
            <person name="Gasser R.B."/>
        </authorList>
    </citation>
    <scope>NUCLEOTIDE SEQUENCE [LARGE SCALE GENOMIC DNA]</scope>
    <source>
        <strain evidence="1">DCEP-RM93M</strain>
    </source>
</reference>
<dbReference type="AlphaFoldDB" id="A0A085LKS1"/>
<organism evidence="1 2">
    <name type="scientific">Trichuris suis</name>
    <name type="common">pig whipworm</name>
    <dbReference type="NCBI Taxonomy" id="68888"/>
    <lineage>
        <taxon>Eukaryota</taxon>
        <taxon>Metazoa</taxon>
        <taxon>Ecdysozoa</taxon>
        <taxon>Nematoda</taxon>
        <taxon>Enoplea</taxon>
        <taxon>Dorylaimia</taxon>
        <taxon>Trichinellida</taxon>
        <taxon>Trichuridae</taxon>
        <taxon>Trichuris</taxon>
    </lineage>
</organism>
<gene>
    <name evidence="1" type="ORF">M513_13556</name>
</gene>